<evidence type="ECO:0000313" key="8">
    <source>
        <dbReference type="EMBL" id="MCP2176427.1"/>
    </source>
</evidence>
<comment type="cofactor">
    <cofactor evidence="1">
        <name>pantetheine 4'-phosphate</name>
        <dbReference type="ChEBI" id="CHEBI:47942"/>
    </cofactor>
</comment>
<dbReference type="Gene3D" id="2.30.38.10">
    <property type="entry name" value="Luciferase, Domain 3"/>
    <property type="match status" value="2"/>
</dbReference>
<keyword evidence="5" id="KW-0045">Antibiotic biosynthesis</keyword>
<feature type="domain" description="Carrier" evidence="7">
    <location>
        <begin position="7323"/>
        <end position="7398"/>
    </location>
</feature>
<dbReference type="PROSITE" id="PS00455">
    <property type="entry name" value="AMP_BINDING"/>
    <property type="match status" value="6"/>
</dbReference>
<dbReference type="Gene3D" id="3.30.559.10">
    <property type="entry name" value="Chloramphenicol acetyltransferase-like domain"/>
    <property type="match status" value="8"/>
</dbReference>
<dbReference type="Pfam" id="PF00668">
    <property type="entry name" value="Condensation"/>
    <property type="match status" value="8"/>
</dbReference>
<keyword evidence="4" id="KW-0677">Repeat</keyword>
<dbReference type="InterPro" id="IPR042099">
    <property type="entry name" value="ANL_N_sf"/>
</dbReference>
<dbReference type="NCBIfam" id="TIGR01720">
    <property type="entry name" value="NRPS-para261"/>
    <property type="match status" value="2"/>
</dbReference>
<protein>
    <submittedName>
        <fullName evidence="8">Non-ribosomal peptide synthase domain TIGR01720/amino acid adenylation domain-containing protein</fullName>
    </submittedName>
</protein>
<dbReference type="PROSITE" id="PS00012">
    <property type="entry name" value="PHOSPHOPANTETHEINE"/>
    <property type="match status" value="3"/>
</dbReference>
<dbReference type="InterPro" id="IPR045851">
    <property type="entry name" value="AMP-bd_C_sf"/>
</dbReference>
<proteinExistence type="predicted"/>
<dbReference type="InterPro" id="IPR001242">
    <property type="entry name" value="Condensation_dom"/>
</dbReference>
<dbReference type="RefSeq" id="WP_253661415.1">
    <property type="nucleotide sequence ID" value="NZ_BAAAJQ010000001.1"/>
</dbReference>
<dbReference type="PANTHER" id="PTHR45527:SF1">
    <property type="entry name" value="FATTY ACID SYNTHASE"/>
    <property type="match status" value="1"/>
</dbReference>
<comment type="caution">
    <text evidence="8">The sequence shown here is derived from an EMBL/GenBank/DDBJ whole genome shotgun (WGS) entry which is preliminary data.</text>
</comment>
<dbReference type="InterPro" id="IPR029058">
    <property type="entry name" value="AB_hydrolase_fold"/>
</dbReference>
<sequence length="7666" mass="811900">MIAPQFAAGGDAIALVHRGRRWSYDELGARVAQLAHKLRAEDPDPEDIIAIGVPRGAEMVVGVLAVMAAGCAFVPVDPSWPAARRAQVLTDSRATRVLVEPGRGGADSGEGWSIPTVEVSLADWAFGDEPAELPDIEIETSRLAYVIFTSGSTGTPKGAMIRHEAICERLRWQRDEILHFGPDDASLFKAPLAFDIAINEILLPLVTGGRVVVAEPDGEKDPEYLLDLIESEGVTYVYLVSSMLDALLQLDALSVAERGRDASSLAGLRHVWCGGEVLTPDLFRRFRDQLTTTLYHGYGPAEATIGVSHVIYRDVAERIATSIGSPNPHTQLYVLDESLAPVPPGVGGELYAAGFLLGRGYVNAPALTGSRFVANPFDTDGSRMYRTGDLARWTPEGSLEFLGRSDNQVKIRGRRIELEEIEAALADHPSVHAAVVTVREKPSATLVAYVTTVAGGAASGTGTDELLAWAAQTLPEYMVPSVITVLVSMPVTANGKVDRVALVRRTAENAPTPAVPGESAPPVTPREVALSAVFADVLDLDPGWGDIDADFFALGGDSIVAIRVVSRLRAHGYTLRPRDMFAHRTVRALAPVLGDAASLTPRTDVEATGAIGATPITAWLDEVGNAVDGFYQGVTLVTPDDLTESALAAVLDAVVARHELLRAHTDGPAKDLVVDSGDAHASLTVVDSSVEGDLAVVIDAAVGRLDPTVGRMVSFVWLRDLRRLLVIAHHVVVDGISLRILAEDIADAHRRLVTDGSPVVDDVPVSFRGWAHALRETTGDGAFDPDIDFWTQVASTADALLGDRPLDPTVDTVATESRLRVQLPTDVTERLLTVVPDSIHGRVDDPMIAALAIAIERWRDERGIAGAGSNHADAVVLELEGHGREGELVGDADVSRTVGWFTTLYPAKLTIGPVTDTDLRSARLGELVRSVKDQLRAVPSHGLGYGALRHLAGRDDLAVAPQVLFNYLGRFAVTDTDTSQPWSMVAPEMGSAETTVLEGRGPDMPLPRLVEVNAETADTAAGPELSAVFSWPRGAVGAEDISRLADLWVETLTAITVNDHIAGHSVSDFPLVELTADDVRQIDSSTPGLTAILPLTSVQQGIWFHSTFSDAHDPYVVQQIVEIDGDIDRARFEAATAEIIRRHQGLGAGFTTVADGSPVAVHGRTAAPEVRWIDSSAHSDSVEDDSADVVESAARADRDRRFDLSAPPLMRFTMVRDTAGAGYTMIQTVHHIIADGWSVPIVLDDLRTAYRGARFRAPAARFDTYLRWLSDRDAPADRAAWSDYLRGVHGPTRIAAVDGPINHGSAAAEGDDRYGRRRRTVDVGARTRVGEFARTQSVTTSTVVTSLWGILLSRLTGRTDVVFGTAVSGRGGDLPGIDDIVGLLINTVPTRVRHGGGSAVADTVRAVAAADLGVIDHHHIPLSEINELTGSGDPFDTLVVIENLDRPAADDDGLRFGDVRVIEAPHYPVTVMIALHDDIAITVTNDRSVISDEFADTLIDEYTALLTDLDGSPARTTASPRPPALETRTVDRLLADAAEHHAAATALTIGTASVTYADLAASAASIAARLIDVGAGRGDVVALLAERSVDTVAGLWAIIATGAAYLPIDPTYPTARIGHMLDAAAPVCVLADATGRSIVEAMGGSTPVVEIDSDATDVGGTLPRVALTGADAVSVIFTSGSTGTPRGVVGTHGALANRLAWAGREWTAQVRLAKSSLSFIDGTTELLGALIAGATVVLADDRESRDGSSLARLIDAGSVEQVLAVPSLARVLAEEFADEVSGVRRWILSGEALGADTVAALRTATPTATIVNSYGSSEVAGDVVADHAVDAGAPISLGHAVAGTDVVVLSRDLTPQPSGVIGEIHVGGVQLARGYLDNPTATATRFVADPRSGAADGSRLYRTGDLGWIDASGAVFYVGRTDDQVAINGFRIEPREVETAIVALDGVADAAVVPHESAGITELLAAVVASDPDLTPQAVNTRLADELPRHLVPSSVVFVDSIPLLPNGKRDRASLLAALAESRIDGARDTDSALVAPTTDTERDVVGVMTEVLGTDTLSADADFFRQGGDSIAAIRLTGRLTRLGHHITGEDVFRGRTAIGIAARVGRAHTVPREPVERFGTVRLSRSVIDAVIAESPSRVDDIWAMTPLQQGVYFQCADLDGDDANAATYIAQNTFTLDHRIDVDAMRVAFVALLDRNPQLRAGFRSVVTDTDTGAESDTSLVAVIAGDPPTDITVHDLARDNLGGDTEPAARLAAIIDADRTAPFDLVAPPLIRLSIVELPDGTDRMLLTYHFLLFDGWSRELVLRDLFALYDAARAGADGSDEPTPSAPFTDYLRWLAEIDPATSRATWAQVLTDLTEPTLVAGTARDSVDSAPLQIFSEIPAELTAAVRTTADRLGVTDNAVLTTALAVVTGHHAGTSDVVLGTTVAGRPGELVGIEETIGLFLNTVPARIDLTPARSIADVIRGVADQRVATMPHDHVGLGEVQRIAGHAPLFDSLFVLQNFLDDDTFADLERAQGITGVDYTDTTHFPLTWVLTPGASMGVKLEYRPSSIDTDLAQSMLTRLTTVLSQIVTDTDRAIGALTLVTPAEQSALEADRHAGDHDFEPLTVAELLADQSARRGDTVALVFGPAGDEQQRVTYSELDARINRMARLLLAHGAGPERIVALDLPRSVDMVVALFAVLRSGAAYLPLEREYPTERLAAIVDDARPTILLTDLGGTELTTAAAERGCDVVALADPDVIAGMAAAPAGALTADELGAFAFGADRLRHPAYLIYTSGSTGKPKGVVTPYVGLTNMYHNHATAIFDPTVARADRGTDVPLAVAHTVSFSFDMSWEELFWLVAGHEVHICDEELRRDAVGLVEYCRAHTVDVINVTPTYAHHLIDAGLLDTDQHNPALVLLGGEAVTDTVWSRLLDAPGVDGYNLYGPTEYTINTLGAGTADSVTPTVGQAIWNTRSHILDTALRPVPDGVVGELFIAGVGLARGYHRRPDLTAAAMVADPFTAGGRMYRTGDLVRRRPDGNLDYLGRSDDQIKIRGYRVELGEIESVLSTIEAVARCAVIARSDAAVPGMKTLVAYVIPVDAERDPAELIADVRDRLAQVLPAYMVPTRYGVVDDLPLTVNGKLDVASLPEPVAATRADARDPRSASEQIVAELCQTILGIDRVGIDDDFFALGGDSISSISLSSRAAAKGLRISSRDVFRRRTVLAIAAAATTVSGAGDTEDVGVGTIPATPMLAETRTDGTSLDAFYQSMVLRTPVGMTHDQLTAVLDALVTRHDLLRAEVVGSDAWELVVPTDVTVRDRYRLDLSDTDFGSGRLDGAIAERAAALDARGGVMLTAAWHPGTDPGTSGQLLLVIHHLVVDGVSWRIVVEHLAQAWAQVRAGKDPRIEPVGTSFRRWAELLTTTMAGGAQRAEIDHWTATLEPVPPIGDRVLDPAVDTAATTRTITVDLPADVTAVIAGPLPSAIFGGVDDVLLAGLSLASRAWRADRHPGVDPTARLLVNLEGHGRRPEVLGAVGDHVGLAETLGWFTAIHPVAVDAGDVEWDDVLAGAPVLDSALKAVKEQVRSTPSQGIGYGILRYVDEVGELVDLPTPEILFNYLGRFDTADGTTDVPDWASVPGIGELREGVDPTNPAAALEINARIDANGRGVNGAARFVAEITWPTGILDDAAVTDLADRWMAALTGLSRAQVGGHTPSDFGQVELTADDIAALAPADRPADDILPLLPLQSGMYFHSLLLAGDRAAGADVTDPYVVQQVAAITGRVDVDRFAAAIDAVVARHAALRARFATTSSGALVQVVESHSSIESHSPVHVEQVDLRSDADPAASADTWAVQALARPFDLDAAPPIRFALLSVSDTEHRLVQTMHHALADGWSYPLMFADLLSAYRSGAASLPPVAVDLADHVAAVHRGDIDDARAVWTEALSGVDGPTSIAEHLPPSAMTTVAATGHRDVSTTLSEDATGALIAAARTRGVTVGAVVHAAWALVLGRMTGTDSVVFGSTVSGRAGTDPDVTGVVGLLINTNPLAVSWQGHDSLADVVAGVAAFQLDVMDAQQVGLTEIARFTGHPTLFDTMVVVENFPDVPDVPGADPDALRVTGFTGTDTPHYPVSLVAFPGDELTLEIKYDSALVPEHYATGLTRAVATVIDQWTADPERRVAATALDSTQTAATSQGTGRSETTLLDLVAASHARDLDAAAVTFDGASVTRRELDERSNALARILIDAGAGPETRVGVALPRGIDLVVAVLAAVKSGAAYVPLDTDSPSERLRYITGDAGLAVLITSQTLAEPVPVSDVTTTILLDGASDRARIDSAATDPMTDADRVAPLRPAHPAYLIYTSGSTGAPKAVEMPHASVVDLFAAARVRMSLDDQVWTMFHSIAFDFSVWELWGALCHGGRLVIVDGETCRDPERFVDLLTRERVTLLSQTPSAYYPLVDQPGFADLSVETVVFGGEALDLDRVPARENTRLINMYGITETCVHVTDHDLAVDSGAGRASVIGTPLPGLDVHLLDHHLQPVPAGLIGEIYVSGTQLARGYAGRAALTSTRFVAHESGTRMYRSGDLAYRDTAGDLVYLGRADQQVALRGYRIELGEVEHALRQIDGIVDAAAAVGDDRTGRSMLTAVVVGQDPNGPVPHIDDLRAELTQHLPGYMIPARVASVAALPLTVNGKIDRTAVVGAALVEPTAPAESAVAAPTSAAAAPTDADGLAAVVADLLGLDHVGPDDDFFSLGGDSIVAISLVNRAKALGVTLSPRDVFTHRTARALVEAGGVEPATVSVSVDPDRHDPDRDGDVLLTPIVHRLNELGGTISRLNQAEVLYTPAGANESQIRALLDALVRRHDALRLRLIRISPLLWSTEVDAPTASAAPILRMVDGTASGLDSADGTALTAAIAEYSDELTGLLDPDAGQMVAAAWIDAGPDTRGRLILVIHHLAVDGVSWRILLDDLAAAWTDVAQGRTPELPAATTSLRSHATALTQRAAHPDLLGEFEFWRAQIEPGADLLLDVSAGPVPVGLTVGQTVQRTITVDTALTERLLTSIPVAYEADITETLVASLALAAARVRGGEGELLIDLERHGRDLDLDEMDLTRTVGWFTTIAPVRLPAVTASGDVAASVGAVRDAMRGVPDGGVGARGIGFGLLRYANPRTAGLLARGAAPQVLFNYLGRSSEGRERDWLPAAESSALRTAPDPDLGTPYLLEINAVCIDGPDGPELRIHLTHPRDGIAGFDVDRLGDDWLAALADLDSAAASASTFTLRSLPEDDRTALTDRHGTALSDVWPLSPLQEGLYFQATSSDVDVYVACNAFDLDNRLDADALRDAMGEVMATHRAMRSGFVTTASGRLVTVIVDDLEVPLTEIDLTDVAARDLAERLDEIADADRAIPFDLSAPPLLRLTLVHLPEGRDRLMFTYHLLLWDGWSRELVLTDFFAAYDRRVGRTPSVIDARPEDVRADFTDYLRWVDEQDTDASAQAWRDHFAGLEETSILYPAAVGTDPVLARRVDVEFSEAETEQLGTAARRAGVTTHALISTALALLLSRRLGRADVVFGTTVAGRPTDLDGIDWVVGVFLNTVPVRVTMAPSDRAADVMRRVQDDRIAMMDHEYLGLGDVQRQAAQGQGRSDGGALFDSLYVLQNFLGDDTFTELERAQGITAVDAVDATHYPLTWVAMPGRRLWLKLEYRPDVVDADEAHGLLDELRTILLAASHDVDRGVAALTGPIDGAGVEIAGRTVDIDDVTIAEMLAEQARRTPDAPALTQGGEHVDYRRLVERVNRTARLLLDHGAGPEQIIGLALPRSVDMVVGLFAVLSVGAAYLPLDLSAPDERIADLVDDAAPLLVLVTEDTRSRIDGAANVVISDAARHAGDPLDAAELGAFASASSGHSGDLRLDHPAYVIYTSGSTGKPKGVVTGYRGLTNMQINHRTEIFAPVIAAAGGATLTIAHTVSFAFDMSWEELLWLVEGHHVHICDEDLRRDSAALVAYCRDHSVDVINVTPTYATQLLEQGLLAQSSDGGAGCPKLVLLGGEAVSDQLWTALRDTPDLLGYNLYGPTEYTINTLGVGTDDSDRSAVGTPITNTTCSILDGWMRPVPDGVSGELYIRGAGLARCYLNRPGLTAAAFVADIAGTGERMYRTGDLVRRRPDGLIDYLGRTDDQVKIRGHRVEPGEVTAVMLTLPGVTGGSVIAAADDSGTKRLVAYVILDDGRRDGAHQEEDFLGSVRTGLASSLPGYLVPTAYAIVDALPLTINGKLDVAALPEPKVISTRSRPAADDTERALCELFAVAVDVPDVGVQDDFFALGGHSLLATRLLGMINDRFGSSLRVRDLFDAPSPEAVARRIAAADSEGAGAGQPLVPRSGVGPAPLAPPQQQLFVMSRIDPTSTSYLYPLAVRVHGHLDADALRAALLAVIARHEPLRTRFVERDGHVVAEVLDASAVDAELVSRIERVDESALDTVVASELSRPIDPAADLPIRSTLIEVGNDSVLLLCLHHLAADEWSDAVLLGDLDRAYRAAAAGSDPAAALDAVEVTYGDYAQWARDRLGDPAEDSSAYSTQIGYWRTQLADLPPEVTVSPDLVSTRPGRADEVSAHVDTAVAERLRSVAGDAGATVFMAVHAALAVTLRRFGVGDDVVIGSPQSGRTEAALADLVGFFANTVVLRTDLTGRPTFDELLTRVRTVDLAALDHADVPFADVVGALNPVRSPGRNPLFAVMLGYFRRQSGGDAAAMFGLGTADVDVTPAEAKVDLNLTCIDHGPGAPIELVLEYDSSRYLEATMRDLTDCLARVIDTAATTPHTGVADLGVVATTGAPDESVSTPTRWYAELDDYAARSPRTPAVVAGGEDVSYRALTERSQVIAARLAHAGVGAESVVALAIDRTADLVAAMAAVHRLHAAYLPLDLTLPTDRLAYIVDDAAPVLVLTDGHADLSWSSVPVRAVDDTGWASDGDDSSAVPGSPPTPDLAAYLIYTSGSTGKPKGVTITHRALDTFRSGLDRALPIDADDVVLAVTTVSFDIAVLELIVPLTTGATVVLAGASEAADPRRLGELIAANVVTVAQATPSLWAMVTRHRDVDGRSIDLSGIRVAVGGEALPSDLAGELVQRAAQVTNMYGPTEVTVWATSAQIDADSAARPPIGSPWDTVDGYVLDADLHPVPAGVVGELYLGGAQVARGYHDRFGLTSERFVADPFSADGTRMYRTGDVVRVRRDGTLEYRGRSDHQVKIRGHRIEPDEVAAALRRIDGVTDAVVVADDHATVGLRLIGHVVGTDLDGSALRTRLGSSLPGHMVPARIEILDALPLTPNGKVDRNALPAPTDAGSDGAASDGAAAADLTATERAVADLFGDILDVQATDAHADFFALGGHSLLLVRLAESLAERFDLRIEVRELFGLSTVGALAARIDDPATRSTGDALDPVVRWGADTGFATTGPTEATPVICLPPASGMCWEFAGLARALGPRVPVIGLQSRSLTDPSVLGRPFDDVVIDYCDRIDELGVGPRIALVGWSFGGIVAVAIVGELRRRGYTVEPLIVLDAYRPDGAPPADRHLVTLLQELGIDVPADESVTMDTAVRLVADDDDFLAALGDDAVRSVIDTYLDSDRIIAEAAQADSGSTLDAEPVMFLQSTVLEAGFDGNSAAGWRTALPVLEVVDVDVPHSQMLTGPAVEIIVGLLRR</sequence>
<dbReference type="Gene3D" id="3.40.50.980">
    <property type="match status" value="4"/>
</dbReference>
<dbReference type="InterPro" id="IPR020802">
    <property type="entry name" value="TesA-like"/>
</dbReference>
<dbReference type="SUPFAM" id="SSF52777">
    <property type="entry name" value="CoA-dependent acyltransferases"/>
    <property type="match status" value="16"/>
</dbReference>
<evidence type="ECO:0000256" key="4">
    <source>
        <dbReference type="ARBA" id="ARBA00022737"/>
    </source>
</evidence>
<dbReference type="InterPro" id="IPR010071">
    <property type="entry name" value="AA_adenyl_dom"/>
</dbReference>
<dbReference type="InterPro" id="IPR023213">
    <property type="entry name" value="CAT-like_dom_sf"/>
</dbReference>
<dbReference type="Gene3D" id="3.40.50.12780">
    <property type="entry name" value="N-terminal domain of ligase-like"/>
    <property type="match status" value="4"/>
</dbReference>
<dbReference type="InterPro" id="IPR020845">
    <property type="entry name" value="AMP-binding_CS"/>
</dbReference>
<dbReference type="SUPFAM" id="SSF56801">
    <property type="entry name" value="Acetyl-CoA synthetase-like"/>
    <property type="match status" value="6"/>
</dbReference>
<dbReference type="InterPro" id="IPR000873">
    <property type="entry name" value="AMP-dep_synth/lig_dom"/>
</dbReference>
<gene>
    <name evidence="8" type="ORF">LX13_002246</name>
</gene>
<dbReference type="CDD" id="cd17646">
    <property type="entry name" value="A_NRPS_AB3403-like"/>
    <property type="match status" value="1"/>
</dbReference>
<dbReference type="NCBIfam" id="TIGR01733">
    <property type="entry name" value="AA-adenyl-dom"/>
    <property type="match status" value="6"/>
</dbReference>
<reference evidence="8 9" key="1">
    <citation type="submission" date="2022-06" db="EMBL/GenBank/DDBJ databases">
        <title>Genomic Encyclopedia of Archaeal and Bacterial Type Strains, Phase II (KMG-II): from individual species to whole genera.</title>
        <authorList>
            <person name="Goeker M."/>
        </authorList>
    </citation>
    <scope>NUCLEOTIDE SEQUENCE [LARGE SCALE GENOMIC DNA]</scope>
    <source>
        <strain evidence="8 9">DSM 44693</strain>
    </source>
</reference>
<feature type="region of interest" description="Disordered" evidence="6">
    <location>
        <begin position="7299"/>
        <end position="7318"/>
    </location>
</feature>
<dbReference type="Proteomes" id="UP001206895">
    <property type="component" value="Unassembled WGS sequence"/>
</dbReference>
<dbReference type="PROSITE" id="PS50075">
    <property type="entry name" value="CARRIER"/>
    <property type="match status" value="6"/>
</dbReference>
<feature type="domain" description="Carrier" evidence="7">
    <location>
        <begin position="2036"/>
        <end position="2110"/>
    </location>
</feature>
<keyword evidence="2" id="KW-0596">Phosphopantetheine</keyword>
<dbReference type="InterPro" id="IPR001031">
    <property type="entry name" value="Thioesterase"/>
</dbReference>
<dbReference type="EMBL" id="JAMTCJ010000002">
    <property type="protein sequence ID" value="MCP2176427.1"/>
    <property type="molecule type" value="Genomic_DNA"/>
</dbReference>
<evidence type="ECO:0000256" key="2">
    <source>
        <dbReference type="ARBA" id="ARBA00022450"/>
    </source>
</evidence>
<organism evidence="8 9">
    <name type="scientific">Williamsia maris</name>
    <dbReference type="NCBI Taxonomy" id="72806"/>
    <lineage>
        <taxon>Bacteria</taxon>
        <taxon>Bacillati</taxon>
        <taxon>Actinomycetota</taxon>
        <taxon>Actinomycetes</taxon>
        <taxon>Mycobacteriales</taxon>
        <taxon>Nocardiaceae</taxon>
        <taxon>Williamsia</taxon>
    </lineage>
</organism>
<dbReference type="SMART" id="SM00823">
    <property type="entry name" value="PKS_PP"/>
    <property type="match status" value="6"/>
</dbReference>
<feature type="domain" description="Carrier" evidence="7">
    <location>
        <begin position="521"/>
        <end position="597"/>
    </location>
</feature>
<dbReference type="CDD" id="cd05930">
    <property type="entry name" value="A_NRPS"/>
    <property type="match status" value="4"/>
</dbReference>
<feature type="domain" description="Carrier" evidence="7">
    <location>
        <begin position="6266"/>
        <end position="6341"/>
    </location>
</feature>
<evidence type="ECO:0000256" key="5">
    <source>
        <dbReference type="ARBA" id="ARBA00023194"/>
    </source>
</evidence>
<feature type="domain" description="Carrier" evidence="7">
    <location>
        <begin position="3147"/>
        <end position="3221"/>
    </location>
</feature>
<evidence type="ECO:0000259" key="7">
    <source>
        <dbReference type="PROSITE" id="PS50075"/>
    </source>
</evidence>
<feature type="domain" description="Carrier" evidence="7">
    <location>
        <begin position="4704"/>
        <end position="4778"/>
    </location>
</feature>
<keyword evidence="3" id="KW-0597">Phosphoprotein</keyword>
<dbReference type="Pfam" id="PF00550">
    <property type="entry name" value="PP-binding"/>
    <property type="match status" value="6"/>
</dbReference>
<dbReference type="NCBIfam" id="NF003417">
    <property type="entry name" value="PRK04813.1"/>
    <property type="match status" value="6"/>
</dbReference>
<dbReference type="InterPro" id="IPR009081">
    <property type="entry name" value="PP-bd_ACP"/>
</dbReference>
<dbReference type="Pfam" id="PF00501">
    <property type="entry name" value="AMP-binding"/>
    <property type="match status" value="6"/>
</dbReference>
<dbReference type="InterPro" id="IPR006162">
    <property type="entry name" value="Ppantetheine_attach_site"/>
</dbReference>
<keyword evidence="9" id="KW-1185">Reference proteome</keyword>
<evidence type="ECO:0000256" key="1">
    <source>
        <dbReference type="ARBA" id="ARBA00001957"/>
    </source>
</evidence>
<dbReference type="InterPro" id="IPR036736">
    <property type="entry name" value="ACP-like_sf"/>
</dbReference>
<feature type="compositionally biased region" description="Low complexity" evidence="6">
    <location>
        <begin position="7309"/>
        <end position="7318"/>
    </location>
</feature>
<dbReference type="Pfam" id="PF00975">
    <property type="entry name" value="Thioesterase"/>
    <property type="match status" value="1"/>
</dbReference>
<dbReference type="Gene3D" id="3.40.50.1820">
    <property type="entry name" value="alpha/beta hydrolase"/>
    <property type="match status" value="2"/>
</dbReference>
<evidence type="ECO:0000256" key="3">
    <source>
        <dbReference type="ARBA" id="ARBA00022553"/>
    </source>
</evidence>
<dbReference type="PANTHER" id="PTHR45527">
    <property type="entry name" value="NONRIBOSOMAL PEPTIDE SYNTHETASE"/>
    <property type="match status" value="1"/>
</dbReference>
<dbReference type="SUPFAM" id="SSF53474">
    <property type="entry name" value="alpha/beta-Hydrolases"/>
    <property type="match status" value="1"/>
</dbReference>
<evidence type="ECO:0000313" key="9">
    <source>
        <dbReference type="Proteomes" id="UP001206895"/>
    </source>
</evidence>
<dbReference type="Gene3D" id="1.10.1200.10">
    <property type="entry name" value="ACP-like"/>
    <property type="match status" value="4"/>
</dbReference>
<dbReference type="Gene3D" id="3.30.300.30">
    <property type="match status" value="6"/>
</dbReference>
<dbReference type="InterPro" id="IPR020806">
    <property type="entry name" value="PKS_PP-bd"/>
</dbReference>
<dbReference type="InterPro" id="IPR025110">
    <property type="entry name" value="AMP-bd_C"/>
</dbReference>
<dbReference type="Gene3D" id="3.30.559.30">
    <property type="entry name" value="Nonribosomal peptide synthetase, condensation domain"/>
    <property type="match status" value="8"/>
</dbReference>
<dbReference type="Pfam" id="PF13193">
    <property type="entry name" value="AMP-binding_C"/>
    <property type="match status" value="6"/>
</dbReference>
<accession>A0ABT1HDU0</accession>
<dbReference type="SUPFAM" id="SSF47336">
    <property type="entry name" value="ACP-like"/>
    <property type="match status" value="6"/>
</dbReference>
<name>A0ABT1HDU0_9NOCA</name>
<dbReference type="InterPro" id="IPR010060">
    <property type="entry name" value="NRPS_synth"/>
</dbReference>
<evidence type="ECO:0000256" key="6">
    <source>
        <dbReference type="SAM" id="MobiDB-lite"/>
    </source>
</evidence>
<dbReference type="SMART" id="SM00824">
    <property type="entry name" value="PKS_TE"/>
    <property type="match status" value="1"/>
</dbReference>